<dbReference type="Pfam" id="PF01261">
    <property type="entry name" value="AP_endonuc_2"/>
    <property type="match status" value="1"/>
</dbReference>
<gene>
    <name evidence="2" type="ORF">METZ01_LOCUS442369</name>
</gene>
<dbReference type="SUPFAM" id="SSF51658">
    <property type="entry name" value="Xylose isomerase-like"/>
    <property type="match status" value="1"/>
</dbReference>
<accession>A0A382Z373</accession>
<sequence>MAQPSLGVCSWSLQVSNIPDLVRLSSEVGAEVVQIGLGDPTHGSWDEGDGFLAALKDSGLSLSGTMIGFPGEDYTSPATIRQTGGFGDPATRSERLDIFRLAVDQTAALGLRCLCSHAGFIPEDDGAERSSFLDCISEAAQYAAEKDVLFTMETGQETASLLRRTLGELKMS</sequence>
<evidence type="ECO:0000259" key="1">
    <source>
        <dbReference type="Pfam" id="PF01261"/>
    </source>
</evidence>
<protein>
    <recommendedName>
        <fullName evidence="1">Xylose isomerase-like TIM barrel domain-containing protein</fullName>
    </recommendedName>
</protein>
<dbReference type="InterPro" id="IPR013022">
    <property type="entry name" value="Xyl_isomerase-like_TIM-brl"/>
</dbReference>
<evidence type="ECO:0000313" key="2">
    <source>
        <dbReference type="EMBL" id="SVD89515.1"/>
    </source>
</evidence>
<name>A0A382Z373_9ZZZZ</name>
<organism evidence="2">
    <name type="scientific">marine metagenome</name>
    <dbReference type="NCBI Taxonomy" id="408172"/>
    <lineage>
        <taxon>unclassified sequences</taxon>
        <taxon>metagenomes</taxon>
        <taxon>ecological metagenomes</taxon>
    </lineage>
</organism>
<proteinExistence type="predicted"/>
<feature type="domain" description="Xylose isomerase-like TIM barrel" evidence="1">
    <location>
        <begin position="23"/>
        <end position="159"/>
    </location>
</feature>
<dbReference type="AlphaFoldDB" id="A0A382Z373"/>
<dbReference type="InterPro" id="IPR036237">
    <property type="entry name" value="Xyl_isomerase-like_sf"/>
</dbReference>
<feature type="non-terminal residue" evidence="2">
    <location>
        <position position="172"/>
    </location>
</feature>
<reference evidence="2" key="1">
    <citation type="submission" date="2018-05" db="EMBL/GenBank/DDBJ databases">
        <authorList>
            <person name="Lanie J.A."/>
            <person name="Ng W.-L."/>
            <person name="Kazmierczak K.M."/>
            <person name="Andrzejewski T.M."/>
            <person name="Davidsen T.M."/>
            <person name="Wayne K.J."/>
            <person name="Tettelin H."/>
            <person name="Glass J.I."/>
            <person name="Rusch D."/>
            <person name="Podicherti R."/>
            <person name="Tsui H.-C.T."/>
            <person name="Winkler M.E."/>
        </authorList>
    </citation>
    <scope>NUCLEOTIDE SEQUENCE</scope>
</reference>
<dbReference type="Gene3D" id="3.20.20.150">
    <property type="entry name" value="Divalent-metal-dependent TIM barrel enzymes"/>
    <property type="match status" value="1"/>
</dbReference>
<dbReference type="EMBL" id="UINC01180361">
    <property type="protein sequence ID" value="SVD89515.1"/>
    <property type="molecule type" value="Genomic_DNA"/>
</dbReference>